<dbReference type="Proteomes" id="UP000253034">
    <property type="component" value="Unassembled WGS sequence"/>
</dbReference>
<evidence type="ECO:0000313" key="2">
    <source>
        <dbReference type="Proteomes" id="UP000253034"/>
    </source>
</evidence>
<dbReference type="EMBL" id="QPJT01000021">
    <property type="protein sequence ID" value="RCX12497.1"/>
    <property type="molecule type" value="Genomic_DNA"/>
</dbReference>
<evidence type="ECO:0000313" key="1">
    <source>
        <dbReference type="EMBL" id="RCX12497.1"/>
    </source>
</evidence>
<organism evidence="1 2">
    <name type="scientific">Anaerobacterium chartisolvens</name>
    <dbReference type="NCBI Taxonomy" id="1297424"/>
    <lineage>
        <taxon>Bacteria</taxon>
        <taxon>Bacillati</taxon>
        <taxon>Bacillota</taxon>
        <taxon>Clostridia</taxon>
        <taxon>Eubacteriales</taxon>
        <taxon>Oscillospiraceae</taxon>
        <taxon>Anaerobacterium</taxon>
    </lineage>
</organism>
<keyword evidence="2" id="KW-1185">Reference proteome</keyword>
<reference evidence="1 2" key="1">
    <citation type="submission" date="2018-07" db="EMBL/GenBank/DDBJ databases">
        <title>Genomic Encyclopedia of Type Strains, Phase IV (KMG-IV): sequencing the most valuable type-strain genomes for metagenomic binning, comparative biology and taxonomic classification.</title>
        <authorList>
            <person name="Goeker M."/>
        </authorList>
    </citation>
    <scope>NUCLEOTIDE SEQUENCE [LARGE SCALE GENOMIC DNA]</scope>
    <source>
        <strain evidence="1 2">DSM 27016</strain>
    </source>
</reference>
<dbReference type="AlphaFoldDB" id="A0A369AW99"/>
<evidence type="ECO:0008006" key="3">
    <source>
        <dbReference type="Google" id="ProtNLM"/>
    </source>
</evidence>
<name>A0A369AW99_9FIRM</name>
<proteinExistence type="predicted"/>
<comment type="caution">
    <text evidence="1">The sequence shown here is derived from an EMBL/GenBank/DDBJ whole genome shotgun (WGS) entry which is preliminary data.</text>
</comment>
<gene>
    <name evidence="1" type="ORF">DFR58_1211</name>
</gene>
<sequence length="359" mass="42992">MVMNIDPTVKELKIKVQKDVTTYLNYSLPLCGILSENKLYAWFYEHFIQIYALTDNNGNLWIDYLEDKDFYKNVAEYEIYGCDELKDVGNIIELVADKINMQYYIIVYIDEYYLPGKESYRQWHFLHSLMIYGYDNEKEILKTIAFNNNKDFTQTEYTYGQFVEAYEEGKLYYDSSPVWVTNETLEVIRLKEIDSYKFDIKSFLEELNGYLSNQGEYSKIRPNNLKINGEKATFNYMIYDELLYHLNNLIQGKITMDYRYMHLMFEHKEIMYKRLKYIGSMYKASDELNELINEYSVKVRNSFKLARNLFFKQMIINRSTDNKSYANEILLSIIHIVKQIKANEHEILADVYTSLRSIF</sequence>
<accession>A0A369AW99</accession>
<protein>
    <recommendedName>
        <fullName evidence="3">Butirosin biosynthesis protein H-like</fullName>
    </recommendedName>
</protein>